<dbReference type="GO" id="GO:0006906">
    <property type="term" value="P:vesicle fusion"/>
    <property type="evidence" value="ECO:0007669"/>
    <property type="project" value="TreeGrafter"/>
</dbReference>
<protein>
    <recommendedName>
        <fullName evidence="11">t-SNARE coiled-coil homology domain-containing protein</fullName>
    </recommendedName>
</protein>
<keyword evidence="4 10" id="KW-0812">Transmembrane</keyword>
<evidence type="ECO:0000256" key="9">
    <source>
        <dbReference type="ARBA" id="ARBA00023136"/>
    </source>
</evidence>
<dbReference type="Pfam" id="PF05739">
    <property type="entry name" value="SNARE"/>
    <property type="match status" value="1"/>
</dbReference>
<evidence type="ECO:0000256" key="10">
    <source>
        <dbReference type="SAM" id="Phobius"/>
    </source>
</evidence>
<name>A0A7S2SRN9_9STRA</name>
<evidence type="ECO:0000256" key="6">
    <source>
        <dbReference type="ARBA" id="ARBA00022989"/>
    </source>
</evidence>
<reference evidence="12" key="1">
    <citation type="submission" date="2021-01" db="EMBL/GenBank/DDBJ databases">
        <authorList>
            <person name="Corre E."/>
            <person name="Pelletier E."/>
            <person name="Niang G."/>
            <person name="Scheremetjew M."/>
            <person name="Finn R."/>
            <person name="Kale V."/>
            <person name="Holt S."/>
            <person name="Cochrane G."/>
            <person name="Meng A."/>
            <person name="Brown T."/>
            <person name="Cohen L."/>
        </authorList>
    </citation>
    <scope>NUCLEOTIDE SEQUENCE</scope>
    <source>
        <strain evidence="12">CCMP1243</strain>
    </source>
</reference>
<comment type="subcellular location">
    <subcellularLocation>
        <location evidence="1">Golgi apparatus membrane</location>
        <topology evidence="1">Single-pass type IV membrane protein</topology>
    </subcellularLocation>
</comment>
<dbReference type="PANTHER" id="PTHR19957:SF83">
    <property type="entry name" value="SYNTAXIN-16"/>
    <property type="match status" value="1"/>
</dbReference>
<dbReference type="SMART" id="SM00397">
    <property type="entry name" value="t_SNARE"/>
    <property type="match status" value="1"/>
</dbReference>
<dbReference type="EMBL" id="HBHJ01028313">
    <property type="protein sequence ID" value="CAD9707748.1"/>
    <property type="molecule type" value="Transcribed_RNA"/>
</dbReference>
<keyword evidence="6 10" id="KW-1133">Transmembrane helix</keyword>
<dbReference type="GO" id="GO:0000139">
    <property type="term" value="C:Golgi membrane"/>
    <property type="evidence" value="ECO:0007669"/>
    <property type="project" value="UniProtKB-SubCell"/>
</dbReference>
<dbReference type="CDD" id="cd15845">
    <property type="entry name" value="SNARE_syntaxin16"/>
    <property type="match status" value="1"/>
</dbReference>
<dbReference type="InterPro" id="IPR045242">
    <property type="entry name" value="Syntaxin"/>
</dbReference>
<evidence type="ECO:0000313" key="12">
    <source>
        <dbReference type="EMBL" id="CAD9707748.1"/>
    </source>
</evidence>
<dbReference type="Gene3D" id="1.20.58.70">
    <property type="match status" value="1"/>
</dbReference>
<sequence length="300" mass="34329">MATRDLTPAFMQLRARKAAFAIAEAKTDVRLLDDAESRGAPTDTWRVNLPPHWVDTFDQMELDLRQLDALVEELAALHTKRLMVTFDESEARRDREIQSKTRAITDCFRHMEVSLKRVANDSDGDESDAKVRGNIQRATAKKLQERSHKFRSMQKDYMRKLRLQKNRTSGGGELDFLTEPPRPSDRARMLGLTQEQVNEVEHVEALANERDEEIAQIAQSIEELSQIFKELAVLVIDQGTILDRIDFNMEQVVEHTQEGLGQLGVAEKHQKSARPMKCIICLIVLIVIMLALLILKHSHR</sequence>
<dbReference type="GO" id="GO:0006886">
    <property type="term" value="P:intracellular protein transport"/>
    <property type="evidence" value="ECO:0007669"/>
    <property type="project" value="InterPro"/>
</dbReference>
<feature type="transmembrane region" description="Helical" evidence="10">
    <location>
        <begin position="278"/>
        <end position="295"/>
    </location>
</feature>
<feature type="domain" description="T-SNARE coiled-coil homology" evidence="11">
    <location>
        <begin position="204"/>
        <end position="266"/>
    </location>
</feature>
<evidence type="ECO:0000256" key="8">
    <source>
        <dbReference type="ARBA" id="ARBA00023054"/>
    </source>
</evidence>
<dbReference type="GO" id="GO:0031201">
    <property type="term" value="C:SNARE complex"/>
    <property type="evidence" value="ECO:0007669"/>
    <property type="project" value="TreeGrafter"/>
</dbReference>
<evidence type="ECO:0000256" key="5">
    <source>
        <dbReference type="ARBA" id="ARBA00022927"/>
    </source>
</evidence>
<dbReference type="SUPFAM" id="SSF47661">
    <property type="entry name" value="t-snare proteins"/>
    <property type="match status" value="1"/>
</dbReference>
<organism evidence="12">
    <name type="scientific">Rhizochromulina marina</name>
    <dbReference type="NCBI Taxonomy" id="1034831"/>
    <lineage>
        <taxon>Eukaryota</taxon>
        <taxon>Sar</taxon>
        <taxon>Stramenopiles</taxon>
        <taxon>Ochrophyta</taxon>
        <taxon>Dictyochophyceae</taxon>
        <taxon>Rhizochromulinales</taxon>
        <taxon>Rhizochromulina</taxon>
    </lineage>
</organism>
<evidence type="ECO:0000256" key="7">
    <source>
        <dbReference type="ARBA" id="ARBA00023034"/>
    </source>
</evidence>
<evidence type="ECO:0000256" key="2">
    <source>
        <dbReference type="ARBA" id="ARBA00009063"/>
    </source>
</evidence>
<keyword evidence="3" id="KW-0813">Transport</keyword>
<dbReference type="GO" id="GO:0000149">
    <property type="term" value="F:SNARE binding"/>
    <property type="evidence" value="ECO:0007669"/>
    <property type="project" value="TreeGrafter"/>
</dbReference>
<dbReference type="GO" id="GO:0048278">
    <property type="term" value="P:vesicle docking"/>
    <property type="evidence" value="ECO:0007669"/>
    <property type="project" value="TreeGrafter"/>
</dbReference>
<dbReference type="InterPro" id="IPR000727">
    <property type="entry name" value="T_SNARE_dom"/>
</dbReference>
<dbReference type="AlphaFoldDB" id="A0A7S2SRN9"/>
<dbReference type="PANTHER" id="PTHR19957">
    <property type="entry name" value="SYNTAXIN"/>
    <property type="match status" value="1"/>
</dbReference>
<evidence type="ECO:0000256" key="4">
    <source>
        <dbReference type="ARBA" id="ARBA00022692"/>
    </source>
</evidence>
<keyword evidence="9 10" id="KW-0472">Membrane</keyword>
<accession>A0A7S2SRN9</accession>
<dbReference type="InterPro" id="IPR006012">
    <property type="entry name" value="Syntaxin/epimorphin_CS"/>
</dbReference>
<comment type="similarity">
    <text evidence="2">Belongs to the syntaxin family.</text>
</comment>
<keyword evidence="8" id="KW-0175">Coiled coil</keyword>
<dbReference type="PROSITE" id="PS50192">
    <property type="entry name" value="T_SNARE"/>
    <property type="match status" value="1"/>
</dbReference>
<dbReference type="InterPro" id="IPR010989">
    <property type="entry name" value="SNARE"/>
</dbReference>
<dbReference type="GO" id="GO:0005484">
    <property type="term" value="F:SNAP receptor activity"/>
    <property type="evidence" value="ECO:0007669"/>
    <property type="project" value="InterPro"/>
</dbReference>
<keyword evidence="7" id="KW-0333">Golgi apparatus</keyword>
<proteinExistence type="inferred from homology"/>
<evidence type="ECO:0000256" key="1">
    <source>
        <dbReference type="ARBA" id="ARBA00004409"/>
    </source>
</evidence>
<evidence type="ECO:0000259" key="11">
    <source>
        <dbReference type="PROSITE" id="PS50192"/>
    </source>
</evidence>
<gene>
    <name evidence="12" type="ORF">RMAR1173_LOCUS18739</name>
</gene>
<keyword evidence="5" id="KW-0653">Protein transport</keyword>
<evidence type="ECO:0000256" key="3">
    <source>
        <dbReference type="ARBA" id="ARBA00022448"/>
    </source>
</evidence>
<dbReference type="PROSITE" id="PS00914">
    <property type="entry name" value="SYNTAXIN"/>
    <property type="match status" value="1"/>
</dbReference>